<protein>
    <submittedName>
        <fullName evidence="1">Uncharacterized protein</fullName>
    </submittedName>
</protein>
<dbReference type="AlphaFoldDB" id="A0AAW0QW75"/>
<sequence>MERSWGFWLNPVRALWASGRQAVCLDGAEAVSNMDDLVKLSLDLRHLVPAEQGGKSMEGRHLKTGLDLVHGFAM</sequence>
<gene>
    <name evidence="1" type="ORF">PG999_006702</name>
</gene>
<evidence type="ECO:0000313" key="2">
    <source>
        <dbReference type="Proteomes" id="UP001392437"/>
    </source>
</evidence>
<organism evidence="1 2">
    <name type="scientific">Apiospora kogelbergensis</name>
    <dbReference type="NCBI Taxonomy" id="1337665"/>
    <lineage>
        <taxon>Eukaryota</taxon>
        <taxon>Fungi</taxon>
        <taxon>Dikarya</taxon>
        <taxon>Ascomycota</taxon>
        <taxon>Pezizomycotina</taxon>
        <taxon>Sordariomycetes</taxon>
        <taxon>Xylariomycetidae</taxon>
        <taxon>Amphisphaeriales</taxon>
        <taxon>Apiosporaceae</taxon>
        <taxon>Apiospora</taxon>
    </lineage>
</organism>
<reference evidence="1 2" key="1">
    <citation type="submission" date="2023-01" db="EMBL/GenBank/DDBJ databases">
        <title>Analysis of 21 Apiospora genomes using comparative genomics revels a genus with tremendous synthesis potential of carbohydrate active enzymes and secondary metabolites.</title>
        <authorList>
            <person name="Sorensen T."/>
        </authorList>
    </citation>
    <scope>NUCLEOTIDE SEQUENCE [LARGE SCALE GENOMIC DNA]</scope>
    <source>
        <strain evidence="1 2">CBS 117206</strain>
    </source>
</reference>
<accession>A0AAW0QW75</accession>
<dbReference type="Proteomes" id="UP001392437">
    <property type="component" value="Unassembled WGS sequence"/>
</dbReference>
<dbReference type="EMBL" id="JAQQWP010000006">
    <property type="protein sequence ID" value="KAK8114633.1"/>
    <property type="molecule type" value="Genomic_DNA"/>
</dbReference>
<keyword evidence="2" id="KW-1185">Reference proteome</keyword>
<proteinExistence type="predicted"/>
<name>A0AAW0QW75_9PEZI</name>
<evidence type="ECO:0000313" key="1">
    <source>
        <dbReference type="EMBL" id="KAK8114633.1"/>
    </source>
</evidence>
<comment type="caution">
    <text evidence="1">The sequence shown here is derived from an EMBL/GenBank/DDBJ whole genome shotgun (WGS) entry which is preliminary data.</text>
</comment>